<protein>
    <submittedName>
        <fullName evidence="2">Uncharacterized protein</fullName>
    </submittedName>
</protein>
<evidence type="ECO:0000313" key="3">
    <source>
        <dbReference type="Proteomes" id="UP001382904"/>
    </source>
</evidence>
<sequence length="92" mass="11013">MSNRADLLAWLRGQQRAQRDADIRAGRKAPRTMRETEQYLEHRETFEQRHAREAEEHRQRRADKRDRAAMWRAQRSEQAANTREGAADEQLQ</sequence>
<evidence type="ECO:0000256" key="1">
    <source>
        <dbReference type="SAM" id="MobiDB-lite"/>
    </source>
</evidence>
<feature type="compositionally biased region" description="Basic and acidic residues" evidence="1">
    <location>
        <begin position="32"/>
        <end position="69"/>
    </location>
</feature>
<comment type="caution">
    <text evidence="2">The sequence shown here is derived from an EMBL/GenBank/DDBJ whole genome shotgun (WGS) entry which is preliminary data.</text>
</comment>
<evidence type="ECO:0000313" key="2">
    <source>
        <dbReference type="EMBL" id="MEJ8643615.1"/>
    </source>
</evidence>
<dbReference type="EMBL" id="JBBKAM010000002">
    <property type="protein sequence ID" value="MEJ8643615.1"/>
    <property type="molecule type" value="Genomic_DNA"/>
</dbReference>
<organism evidence="2 3">
    <name type="scientific">Streptomyces caledonius</name>
    <dbReference type="NCBI Taxonomy" id="3134107"/>
    <lineage>
        <taxon>Bacteria</taxon>
        <taxon>Bacillati</taxon>
        <taxon>Actinomycetota</taxon>
        <taxon>Actinomycetes</taxon>
        <taxon>Kitasatosporales</taxon>
        <taxon>Streptomycetaceae</taxon>
        <taxon>Streptomyces</taxon>
    </lineage>
</organism>
<feature type="region of interest" description="Disordered" evidence="1">
    <location>
        <begin position="14"/>
        <end position="92"/>
    </location>
</feature>
<accession>A0ABU8U6U2</accession>
<dbReference type="Proteomes" id="UP001382904">
    <property type="component" value="Unassembled WGS sequence"/>
</dbReference>
<keyword evidence="3" id="KW-1185">Reference proteome</keyword>
<proteinExistence type="predicted"/>
<reference evidence="2 3" key="1">
    <citation type="submission" date="2024-03" db="EMBL/GenBank/DDBJ databases">
        <title>Novel Streptomyces species of biotechnological and ecological value are a feature of Machair soil.</title>
        <authorList>
            <person name="Prole J.R."/>
            <person name="Goodfellow M."/>
            <person name="Allenby N."/>
            <person name="Ward A.C."/>
        </authorList>
    </citation>
    <scope>NUCLEOTIDE SEQUENCE [LARGE SCALE GENOMIC DNA]</scope>
    <source>
        <strain evidence="2 3">MS1.HAVA.3</strain>
    </source>
</reference>
<name>A0ABU8U6U2_9ACTN</name>
<gene>
    <name evidence="2" type="ORF">WKI68_24035</name>
</gene>